<dbReference type="RefSeq" id="WP_097737358.1">
    <property type="nucleotide sequence ID" value="NZ_JAAOLL010000003.1"/>
</dbReference>
<sequence>MTGKGEFANALTDAGIKADDFAQFLNKPDGGIQALILLKQKMDDAGLSANAQITVFEAVASDSSRLTTVIDELGGSQATLNAIQEQNVSVTDEVAKNYETFDKNLNDLKDSGQAYLVEALNPIVASTNEFIAAMQNSDSTLTFWETQTNRVKSFAKVLRDTGLGGPLLTAGLNMADEKYFDSQISQKELLNAKLGLFGGDVSKINTPKVKKATTGTNFDKIGEDERNKKLKEQEAAQRKAEALARKHQQEMEKAQDKWEKAMSELSSSEGELRLKTFDRQQLELQKSITESGKTLGKSTDMINAKLEEARANAARLRNEMLNDIIGYSDPNQDLQKLTDNINGQTLTDDQKKFLLQEQDTRLRFGADENPFDRTNTDKLLEQNQERMNYELLLNEQLLAGTEDFEKRKNEIIEKYALERMNIETANTQAQLSNLGSLANSIGSIFEGAAGKQNAASRAMFAVAKGFAIAQSIISIQQGIAECMKLGFPAAIPQAAMVAAQGASILSTIRGTNPVGQAHEGIEEVPGSLGKDRNLDFTSWRACGVQRSE</sequence>
<protein>
    <submittedName>
        <fullName evidence="2">Uncharacterized protein</fullName>
    </submittedName>
</protein>
<gene>
    <name evidence="2" type="ORF">FIJ20_25680</name>
</gene>
<evidence type="ECO:0000313" key="3">
    <source>
        <dbReference type="Proteomes" id="UP000519859"/>
    </source>
</evidence>
<evidence type="ECO:0000256" key="1">
    <source>
        <dbReference type="SAM" id="Coils"/>
    </source>
</evidence>
<dbReference type="Proteomes" id="UP000519859">
    <property type="component" value="Unassembled WGS sequence"/>
</dbReference>
<dbReference type="EMBL" id="AASDFP010000139">
    <property type="protein sequence ID" value="EFB2195491.1"/>
    <property type="molecule type" value="Genomic_DNA"/>
</dbReference>
<proteinExistence type="predicted"/>
<comment type="caution">
    <text evidence="2">The sequence shown here is derived from an EMBL/GenBank/DDBJ whole genome shotgun (WGS) entry which is preliminary data.</text>
</comment>
<reference evidence="2 3" key="1">
    <citation type="submission" date="2019-06" db="EMBL/GenBank/DDBJ databases">
        <authorList>
            <consortium name="NARMS: The National Antimicrobial Resistance Monitoring System"/>
        </authorList>
    </citation>
    <scope>NUCLEOTIDE SEQUENCE [LARGE SCALE GENOMIC DNA]</scope>
    <source>
        <strain evidence="2 3">FSIS11921886</strain>
    </source>
</reference>
<accession>A0A8S7CW57</accession>
<keyword evidence="1" id="KW-0175">Coiled coil</keyword>
<organism evidence="2 3">
    <name type="scientific">Escherichia coli</name>
    <dbReference type="NCBI Taxonomy" id="562"/>
    <lineage>
        <taxon>Bacteria</taxon>
        <taxon>Pseudomonadati</taxon>
        <taxon>Pseudomonadota</taxon>
        <taxon>Gammaproteobacteria</taxon>
        <taxon>Enterobacterales</taxon>
        <taxon>Enterobacteriaceae</taxon>
        <taxon>Escherichia</taxon>
    </lineage>
</organism>
<dbReference type="AlphaFoldDB" id="A0A8S7CW57"/>
<evidence type="ECO:0000313" key="2">
    <source>
        <dbReference type="EMBL" id="EFB2195491.1"/>
    </source>
</evidence>
<name>A0A8S7CW57_ECOLX</name>
<feature type="coiled-coil region" evidence="1">
    <location>
        <begin position="226"/>
        <end position="264"/>
    </location>
</feature>